<dbReference type="PANTHER" id="PTHR11908">
    <property type="entry name" value="XANTHINE DEHYDROGENASE"/>
    <property type="match status" value="1"/>
</dbReference>
<gene>
    <name evidence="4" type="ORF">CVM52_19205</name>
</gene>
<dbReference type="RefSeq" id="WP_100164049.1">
    <property type="nucleotide sequence ID" value="NZ_PGTB01000118.1"/>
</dbReference>
<dbReference type="GO" id="GO:0016491">
    <property type="term" value="F:oxidoreductase activity"/>
    <property type="evidence" value="ECO:0007669"/>
    <property type="project" value="UniProtKB-KW"/>
</dbReference>
<dbReference type="InterPro" id="IPR037165">
    <property type="entry name" value="AldOxase/xan_DH_Mopterin-bd_sf"/>
</dbReference>
<comment type="caution">
    <text evidence="4">The sequence shown here is derived from an EMBL/GenBank/DDBJ whole genome shotgun (WGS) entry which is preliminary data.</text>
</comment>
<evidence type="ECO:0000259" key="3">
    <source>
        <dbReference type="SMART" id="SM01008"/>
    </source>
</evidence>
<keyword evidence="1" id="KW-0500">Molybdenum</keyword>
<organism evidence="4 5">
    <name type="scientific">Pseudooceanicola lipolyticus</name>
    <dbReference type="NCBI Taxonomy" id="2029104"/>
    <lineage>
        <taxon>Bacteria</taxon>
        <taxon>Pseudomonadati</taxon>
        <taxon>Pseudomonadota</taxon>
        <taxon>Alphaproteobacteria</taxon>
        <taxon>Rhodobacterales</taxon>
        <taxon>Paracoccaceae</taxon>
        <taxon>Pseudooceanicola</taxon>
    </lineage>
</organism>
<proteinExistence type="predicted"/>
<dbReference type="InterPro" id="IPR008274">
    <property type="entry name" value="AldOxase/xan_DH_MoCoBD1"/>
</dbReference>
<dbReference type="PANTHER" id="PTHR11908:SF132">
    <property type="entry name" value="ALDEHYDE OXIDASE 1-RELATED"/>
    <property type="match status" value="1"/>
</dbReference>
<feature type="domain" description="Aldehyde oxidase/xanthine dehydrogenase a/b hammerhead" evidence="3">
    <location>
        <begin position="21"/>
        <end position="139"/>
    </location>
</feature>
<dbReference type="EMBL" id="PGTB01000118">
    <property type="protein sequence ID" value="PJE35041.1"/>
    <property type="molecule type" value="Genomic_DNA"/>
</dbReference>
<keyword evidence="5" id="KW-1185">Reference proteome</keyword>
<dbReference type="SUPFAM" id="SSF56003">
    <property type="entry name" value="Molybdenum cofactor-binding domain"/>
    <property type="match status" value="1"/>
</dbReference>
<dbReference type="SUPFAM" id="SSF54665">
    <property type="entry name" value="CO dehydrogenase molybdoprotein N-domain-like"/>
    <property type="match status" value="1"/>
</dbReference>
<dbReference type="Gene3D" id="3.30.365.10">
    <property type="entry name" value="Aldehyde oxidase/xanthine dehydrogenase, molybdopterin binding domain"/>
    <property type="match status" value="4"/>
</dbReference>
<protein>
    <submittedName>
        <fullName evidence="4">Carbon monoxide dehydrogenase</fullName>
    </submittedName>
</protein>
<accession>A0A2M8IWY2</accession>
<dbReference type="InterPro" id="IPR000674">
    <property type="entry name" value="Ald_Oxase/Xan_DH_a/b"/>
</dbReference>
<dbReference type="InterPro" id="IPR016208">
    <property type="entry name" value="Ald_Oxase/xanthine_DH-like"/>
</dbReference>
<evidence type="ECO:0000256" key="2">
    <source>
        <dbReference type="ARBA" id="ARBA00023002"/>
    </source>
</evidence>
<sequence length="787" mass="84469">MPKDHGIGASTKRREDLRFLTGTGNYTDDINIRGQAYVHFLRADVAHGRIKNLDTGAAEKMPGVVRIFTGKDFEGVGGLPCGWQVTDRFGEPMQEPPHPVLAQGKVRHVGDPIAAVVADSPEQARDAAEAIETDIEELPAVMNMKAALADGAPKVHDDLKSNLCYDWGFVEDNREAVDKAIKEAAHVTTLELVNQRLVANPMEPRVAVGDYRRATDESTLYTTSQNPHVIRLLMGAFVLGIPEHKLRVVAPDVGGGFGTKIFHYAEEAFCTFAAKAINRPVKWTASRSEAFISDAHGRDHVTKIELALDAENNFTAIRTETYANMGAYLSTFAPSVPTWLHGTLMAGNYKTPLIYVNVKAVFTNTVPVDAYRGAGRPEATFQLERVIDKAACELNIDPIALRRQNFITEFPYATPVAVEYDTGDYHATMDKLEAMADLAGFGERRKASEAKGKLRGMGVNCYIEACGIAPSNLVGQLGARAGLYESATVRVNATGGLVVMTGSHSHGQGHETAFPQVIAEMIGIDESMVEIVHGDTANAPMGMGTYGSRSLAVGGSAMVRATEKIINKAKKIAAHLMEASESDIELKDGAFSVAGTDKSVAWGDVCLAAYVPHNYPLEDLEPGLEETAFYDPANFTYPAGAYACEVEVDPETGKVTIERMIAADDFGNIVNPMIVDGQVHGGLAQGIGQALLEGCIYDESGQILSASYMDYAMPRADDLPSFEVDHSCQTPCTHNPLGVKGCGEAGAIGSPPAVVNAVVDALRSAGKDITHIDMPLSPARVWAAMQG</sequence>
<dbReference type="InterPro" id="IPR046867">
    <property type="entry name" value="AldOxase/xan_DH_MoCoBD2"/>
</dbReference>
<evidence type="ECO:0000256" key="1">
    <source>
        <dbReference type="ARBA" id="ARBA00022505"/>
    </source>
</evidence>
<dbReference type="GO" id="GO:0005506">
    <property type="term" value="F:iron ion binding"/>
    <property type="evidence" value="ECO:0007669"/>
    <property type="project" value="InterPro"/>
</dbReference>
<dbReference type="Pfam" id="PF20256">
    <property type="entry name" value="MoCoBD_2"/>
    <property type="match status" value="1"/>
</dbReference>
<keyword evidence="2" id="KW-0560">Oxidoreductase</keyword>
<dbReference type="SMART" id="SM01008">
    <property type="entry name" value="Ald_Xan_dh_C"/>
    <property type="match status" value="1"/>
</dbReference>
<dbReference type="OrthoDB" id="9758509at2"/>
<evidence type="ECO:0000313" key="5">
    <source>
        <dbReference type="Proteomes" id="UP000231553"/>
    </source>
</evidence>
<reference evidence="4 5" key="1">
    <citation type="journal article" date="2018" name="Int. J. Syst. Evol. Microbiol.">
        <title>Pseudooceanicola lipolyticus sp. nov., a marine alphaproteobacterium, reclassification of Oceanicola flagellatus as Pseudooceanicola flagellatus comb. nov. and emended description of the genus Pseudooceanicola.</title>
        <authorList>
            <person name="Huang M.-M."/>
            <person name="Guo L.-L."/>
            <person name="Wu Y.-H."/>
            <person name="Lai Q.-L."/>
            <person name="Shao Z.-Z."/>
            <person name="Wang C.-S."/>
            <person name="Wu M."/>
            <person name="Xu X.-W."/>
        </authorList>
    </citation>
    <scope>NUCLEOTIDE SEQUENCE [LARGE SCALE GENOMIC DNA]</scope>
    <source>
        <strain evidence="4 5">157</strain>
    </source>
</reference>
<dbReference type="Proteomes" id="UP000231553">
    <property type="component" value="Unassembled WGS sequence"/>
</dbReference>
<dbReference type="AlphaFoldDB" id="A0A2M8IWY2"/>
<name>A0A2M8IWY2_9RHOB</name>
<evidence type="ECO:0000313" key="4">
    <source>
        <dbReference type="EMBL" id="PJE35041.1"/>
    </source>
</evidence>
<dbReference type="Pfam" id="PF02738">
    <property type="entry name" value="MoCoBD_1"/>
    <property type="match status" value="1"/>
</dbReference>
<dbReference type="Gene3D" id="3.90.1170.50">
    <property type="entry name" value="Aldehyde oxidase/xanthine dehydrogenase, a/b hammerhead"/>
    <property type="match status" value="1"/>
</dbReference>
<dbReference type="Pfam" id="PF01315">
    <property type="entry name" value="Ald_Xan_dh_C"/>
    <property type="match status" value="1"/>
</dbReference>
<dbReference type="InterPro" id="IPR036856">
    <property type="entry name" value="Ald_Oxase/Xan_DH_a/b_sf"/>
</dbReference>